<name>A0A931FBP2_9ENTE</name>
<reference evidence="1" key="1">
    <citation type="submission" date="2020-09" db="EMBL/GenBank/DDBJ databases">
        <title>Genomic insights into the novelty and pathogenicity of a unique biofilm-forming Enterococcus sp. bacteria (Enterococcus lacertideformus) identified in reptiles.</title>
        <authorList>
            <person name="Agius J.E."/>
            <person name="Phalen D.N."/>
            <person name="Rose K."/>
            <person name="Eden J.-S."/>
        </authorList>
    </citation>
    <scope>NUCLEOTIDE SEQUENCE</scope>
    <source>
        <strain evidence="1">PHRS 0518</strain>
    </source>
</reference>
<protein>
    <submittedName>
        <fullName evidence="1">DUF1048 domain-containing protein</fullName>
    </submittedName>
</protein>
<keyword evidence="2" id="KW-1185">Reference proteome</keyword>
<accession>A0A931FBP2</accession>
<proteinExistence type="predicted"/>
<evidence type="ECO:0000313" key="2">
    <source>
        <dbReference type="Proteomes" id="UP000637757"/>
    </source>
</evidence>
<dbReference type="SUPFAM" id="SSF158560">
    <property type="entry name" value="BH3980-like"/>
    <property type="match status" value="1"/>
</dbReference>
<comment type="caution">
    <text evidence="1">The sequence shown here is derived from an EMBL/GenBank/DDBJ whole genome shotgun (WGS) entry which is preliminary data.</text>
</comment>
<gene>
    <name evidence="1" type="ORF">IC227_04935</name>
</gene>
<dbReference type="Pfam" id="PF06304">
    <property type="entry name" value="DUF1048"/>
    <property type="match status" value="1"/>
</dbReference>
<dbReference type="EMBL" id="JADAKE010000014">
    <property type="protein sequence ID" value="MBF8807813.1"/>
    <property type="molecule type" value="Genomic_DNA"/>
</dbReference>
<dbReference type="Gene3D" id="1.10.1900.10">
    <property type="entry name" value="c-terminal domain of poly(a) binding protein"/>
    <property type="match status" value="1"/>
</dbReference>
<sequence>MNFYDKVTGKDIKRSFDALNSRVAQLPQKYQQAWDQIQEHIWVYTNFSGRNLVPILDAILELLEESALENSRIENIVGKDIEKFIATIANVQGAKNQRDKWRNQLNNTVAKK</sequence>
<evidence type="ECO:0000313" key="1">
    <source>
        <dbReference type="EMBL" id="MBF8807813.1"/>
    </source>
</evidence>
<organism evidence="1 2">
    <name type="scientific">Enterococcus lacertideformus</name>
    <dbReference type="NCBI Taxonomy" id="2771493"/>
    <lineage>
        <taxon>Bacteria</taxon>
        <taxon>Bacillati</taxon>
        <taxon>Bacillota</taxon>
        <taxon>Bacilli</taxon>
        <taxon>Lactobacillales</taxon>
        <taxon>Enterococcaceae</taxon>
        <taxon>Enterococcus</taxon>
    </lineage>
</organism>
<dbReference type="Proteomes" id="UP000637757">
    <property type="component" value="Unassembled WGS sequence"/>
</dbReference>
<dbReference type="AlphaFoldDB" id="A0A931FBP2"/>
<dbReference type="InterPro" id="IPR008316">
    <property type="entry name" value="UCP029876"/>
</dbReference>